<gene>
    <name evidence="2" type="primary">srb4_6</name>
    <name evidence="2" type="ORF">g.62814</name>
</gene>
<reference evidence="2" key="1">
    <citation type="submission" date="2015-07" db="EMBL/GenBank/DDBJ databases">
        <title>Transcriptome Assembly of Anthurium amnicola.</title>
        <authorList>
            <person name="Suzuki J."/>
        </authorList>
    </citation>
    <scope>NUCLEOTIDE SEQUENCE</scope>
</reference>
<dbReference type="GO" id="GO:0005737">
    <property type="term" value="C:cytoplasm"/>
    <property type="evidence" value="ECO:0007669"/>
    <property type="project" value="TreeGrafter"/>
</dbReference>
<name>A0A1D1YD65_9ARAE</name>
<protein>
    <submittedName>
        <fullName evidence="2">Mediator of RNA polymerase II transcription subunit 17</fullName>
    </submittedName>
</protein>
<dbReference type="PANTHER" id="PTHR31807:SF37">
    <property type="entry name" value="HAUS AUGMIN-LIKE COMPLEX SUBUNIT 8"/>
    <property type="match status" value="1"/>
</dbReference>
<dbReference type="AlphaFoldDB" id="A0A1D1YD65"/>
<dbReference type="PANTHER" id="PTHR31807">
    <property type="entry name" value="AUGMIN FAMILY MEMBER"/>
    <property type="match status" value="1"/>
</dbReference>
<sequence length="252" mass="27793">MPISYGCYTICIHNGALLMPEQMLQCPFRKVQQRNEFTVILVSCFHHGVASGPTITLTHVAQMVVLQVDHVDAGISLENILHSVWNAASRMHDSAIMKRINLLQSRQEMKVDLIVKDQVTYLEDWALLEREHSSSLLLAIEALTASTLQLPIIGGARADIHAVKDAISSAVDVMQAMGSSICHLLSMVEGTNSVVSELAGVAAQERAMIAECRELLASTAAVQVQESSVRTHLLQMRRDLIRPEQLISTMRM</sequence>
<dbReference type="GO" id="GO:0008017">
    <property type="term" value="F:microtubule binding"/>
    <property type="evidence" value="ECO:0007669"/>
    <property type="project" value="TreeGrafter"/>
</dbReference>
<dbReference type="Pfam" id="PF04484">
    <property type="entry name" value="QWRF"/>
    <property type="match status" value="1"/>
</dbReference>
<evidence type="ECO:0000313" key="2">
    <source>
        <dbReference type="EMBL" id="JAT52567.1"/>
    </source>
</evidence>
<dbReference type="InterPro" id="IPR007573">
    <property type="entry name" value="QWRF"/>
</dbReference>
<dbReference type="EMBL" id="GDJX01015369">
    <property type="protein sequence ID" value="JAT52567.1"/>
    <property type="molecule type" value="Transcribed_RNA"/>
</dbReference>
<comment type="similarity">
    <text evidence="1">Belongs to the QWRF family.</text>
</comment>
<accession>A0A1D1YD65</accession>
<evidence type="ECO:0000256" key="1">
    <source>
        <dbReference type="ARBA" id="ARBA00010016"/>
    </source>
</evidence>
<proteinExistence type="inferred from homology"/>
<organism evidence="2">
    <name type="scientific">Anthurium amnicola</name>
    <dbReference type="NCBI Taxonomy" id="1678845"/>
    <lineage>
        <taxon>Eukaryota</taxon>
        <taxon>Viridiplantae</taxon>
        <taxon>Streptophyta</taxon>
        <taxon>Embryophyta</taxon>
        <taxon>Tracheophyta</taxon>
        <taxon>Spermatophyta</taxon>
        <taxon>Magnoliopsida</taxon>
        <taxon>Liliopsida</taxon>
        <taxon>Araceae</taxon>
        <taxon>Pothoideae</taxon>
        <taxon>Potheae</taxon>
        <taxon>Anthurium</taxon>
    </lineage>
</organism>
<dbReference type="GO" id="GO:0051225">
    <property type="term" value="P:spindle assembly"/>
    <property type="evidence" value="ECO:0007669"/>
    <property type="project" value="TreeGrafter"/>
</dbReference>
<dbReference type="GO" id="GO:0005880">
    <property type="term" value="C:nuclear microtubule"/>
    <property type="evidence" value="ECO:0007669"/>
    <property type="project" value="TreeGrafter"/>
</dbReference>